<dbReference type="KEGG" id="vos:KNV97_14775"/>
<dbReference type="Proteomes" id="UP000694232">
    <property type="component" value="Chromosome 1"/>
</dbReference>
<dbReference type="AlphaFoldDB" id="A0A975U9C1"/>
<keyword evidence="3" id="KW-1185">Reference proteome</keyword>
<dbReference type="EMBL" id="CP076643">
    <property type="protein sequence ID" value="QXO16736.1"/>
    <property type="molecule type" value="Genomic_DNA"/>
</dbReference>
<keyword evidence="1" id="KW-1133">Transmembrane helix</keyword>
<evidence type="ECO:0000256" key="1">
    <source>
        <dbReference type="SAM" id="Phobius"/>
    </source>
</evidence>
<feature type="transmembrane region" description="Helical" evidence="1">
    <location>
        <begin position="6"/>
        <end position="24"/>
    </location>
</feature>
<gene>
    <name evidence="2" type="ORF">KNV97_14775</name>
</gene>
<sequence length="177" mass="20329">MELIKGYLAPFLTILGWGIVLYNADRIALRNESRSSIDGCIKKLEELITLTQEFMHEADKTSSKKYQYEGKVAALTSSLETKKAYLLKRTHKEFIVADTLVSLRTKLNPNESNAVMEEGIEVAMDLMESLEETFCNRFSAKWYQFVPYWIRITLLVAVWCLIYFSIGGYFIGSPSDR</sequence>
<proteinExistence type="predicted"/>
<feature type="transmembrane region" description="Helical" evidence="1">
    <location>
        <begin position="148"/>
        <end position="171"/>
    </location>
</feature>
<keyword evidence="1" id="KW-0812">Transmembrane</keyword>
<organism evidence="2 3">
    <name type="scientific">Vibrio ostreae</name>
    <dbReference type="NCBI Taxonomy" id="2841925"/>
    <lineage>
        <taxon>Bacteria</taxon>
        <taxon>Pseudomonadati</taxon>
        <taxon>Pseudomonadota</taxon>
        <taxon>Gammaproteobacteria</taxon>
        <taxon>Vibrionales</taxon>
        <taxon>Vibrionaceae</taxon>
        <taxon>Vibrio</taxon>
    </lineage>
</organism>
<dbReference type="RefSeq" id="WP_218562218.1">
    <property type="nucleotide sequence ID" value="NZ_CP076643.1"/>
</dbReference>
<protein>
    <submittedName>
        <fullName evidence="2">Uncharacterized protein</fullName>
    </submittedName>
</protein>
<name>A0A975U9C1_9VIBR</name>
<evidence type="ECO:0000313" key="3">
    <source>
        <dbReference type="Proteomes" id="UP000694232"/>
    </source>
</evidence>
<keyword evidence="1" id="KW-0472">Membrane</keyword>
<reference evidence="2" key="1">
    <citation type="submission" date="2021-06" db="EMBL/GenBank/DDBJ databases">
        <title>Vibrio nov. sp., novel gut bacterium isolated from Yellow Sea oyster.</title>
        <authorList>
            <person name="Muhammad N."/>
            <person name="Nguyen T.H."/>
            <person name="Lee Y.-J."/>
            <person name="Ko J."/>
            <person name="Kim S.-G."/>
        </authorList>
    </citation>
    <scope>NUCLEOTIDE SEQUENCE</scope>
    <source>
        <strain evidence="2">OG9-811</strain>
    </source>
</reference>
<accession>A0A975U9C1</accession>
<evidence type="ECO:0000313" key="2">
    <source>
        <dbReference type="EMBL" id="QXO16736.1"/>
    </source>
</evidence>